<evidence type="ECO:0000313" key="9">
    <source>
        <dbReference type="Proteomes" id="UP000022447"/>
    </source>
</evidence>
<dbReference type="InterPro" id="IPR029063">
    <property type="entry name" value="SAM-dependent_MTases_sf"/>
</dbReference>
<evidence type="ECO:0000256" key="5">
    <source>
        <dbReference type="ARBA" id="ARBA00023098"/>
    </source>
</evidence>
<dbReference type="eggNOG" id="COG2230">
    <property type="taxonomic scope" value="Bacteria"/>
</dbReference>
<feature type="domain" description="DUF7884" evidence="7">
    <location>
        <begin position="8"/>
        <end position="88"/>
    </location>
</feature>
<dbReference type="Proteomes" id="UP000022447">
    <property type="component" value="Unassembled WGS sequence"/>
</dbReference>
<keyword evidence="4" id="KW-0949">S-adenosyl-L-methionine</keyword>
<dbReference type="AlphaFoldDB" id="X7EIB3"/>
<dbReference type="GO" id="GO:0032259">
    <property type="term" value="P:methylation"/>
    <property type="evidence" value="ECO:0007669"/>
    <property type="project" value="UniProtKB-KW"/>
</dbReference>
<keyword evidence="5" id="KW-0443">Lipid metabolism</keyword>
<dbReference type="STRING" id="1449350.OCH239_11750"/>
<name>X7EIB3_9RHOB</name>
<protein>
    <submittedName>
        <fullName evidence="8">Cyclopropane-fatty-acyl-phospholipid synthase</fullName>
    </submittedName>
</protein>
<accession>X7EIB3</accession>
<dbReference type="PANTHER" id="PTHR43667">
    <property type="entry name" value="CYCLOPROPANE-FATTY-ACYL-PHOSPHOLIPID SYNTHASE"/>
    <property type="match status" value="1"/>
</dbReference>
<dbReference type="RefSeq" id="WP_037259567.1">
    <property type="nucleotide sequence ID" value="NZ_JALZ01000003.1"/>
</dbReference>
<evidence type="ECO:0000259" key="7">
    <source>
        <dbReference type="Pfam" id="PF25371"/>
    </source>
</evidence>
<evidence type="ECO:0000313" key="8">
    <source>
        <dbReference type="EMBL" id="ETX15849.1"/>
    </source>
</evidence>
<dbReference type="OrthoDB" id="9782855at2"/>
<evidence type="ECO:0000256" key="3">
    <source>
        <dbReference type="ARBA" id="ARBA00022679"/>
    </source>
</evidence>
<dbReference type="InterPro" id="IPR050723">
    <property type="entry name" value="CFA/CMAS"/>
</dbReference>
<keyword evidence="3" id="KW-0808">Transferase</keyword>
<dbReference type="Pfam" id="PF25371">
    <property type="entry name" value="DUF7884"/>
    <property type="match status" value="1"/>
</dbReference>
<gene>
    <name evidence="8" type="ORF">OCH239_11750</name>
</gene>
<dbReference type="PATRIC" id="fig|1449350.3.peg.963"/>
<dbReference type="Pfam" id="PF02353">
    <property type="entry name" value="CMAS"/>
    <property type="match status" value="1"/>
</dbReference>
<evidence type="ECO:0000256" key="4">
    <source>
        <dbReference type="ARBA" id="ARBA00022691"/>
    </source>
</evidence>
<dbReference type="Gene3D" id="3.40.50.150">
    <property type="entry name" value="Vaccinia Virus protein VP39"/>
    <property type="match status" value="1"/>
</dbReference>
<dbReference type="GO" id="GO:0008168">
    <property type="term" value="F:methyltransferase activity"/>
    <property type="evidence" value="ECO:0007669"/>
    <property type="project" value="UniProtKB-KW"/>
</dbReference>
<dbReference type="PIRSF" id="PIRSF003085">
    <property type="entry name" value="CMAS"/>
    <property type="match status" value="1"/>
</dbReference>
<evidence type="ECO:0000256" key="2">
    <source>
        <dbReference type="ARBA" id="ARBA00022603"/>
    </source>
</evidence>
<comment type="caution">
    <text evidence="8">The sequence shown here is derived from an EMBL/GenBank/DDBJ whole genome shotgun (WGS) entry which is preliminary data.</text>
</comment>
<reference evidence="8 9" key="1">
    <citation type="submission" date="2014-01" db="EMBL/GenBank/DDBJ databases">
        <title>Roseivivax halodurans JCM 10272 Genome Sequencing.</title>
        <authorList>
            <person name="Lai Q."/>
            <person name="Li G."/>
            <person name="Shao Z."/>
        </authorList>
    </citation>
    <scope>NUCLEOTIDE SEQUENCE [LARGE SCALE GENOMIC DNA]</scope>
    <source>
        <strain evidence="8 9">JCM 10272</strain>
    </source>
</reference>
<keyword evidence="9" id="KW-1185">Reference proteome</keyword>
<comment type="similarity">
    <text evidence="1">Belongs to the CFA/CMAS family.</text>
</comment>
<proteinExistence type="inferred from homology"/>
<dbReference type="EMBL" id="JALZ01000003">
    <property type="protein sequence ID" value="ETX15849.1"/>
    <property type="molecule type" value="Genomic_DNA"/>
</dbReference>
<dbReference type="CDD" id="cd02440">
    <property type="entry name" value="AdoMet_MTases"/>
    <property type="match status" value="1"/>
</dbReference>
<dbReference type="InterPro" id="IPR057206">
    <property type="entry name" value="DUF7884"/>
</dbReference>
<dbReference type="PANTHER" id="PTHR43667:SF1">
    <property type="entry name" value="CYCLOPROPANE-FATTY-ACYL-PHOSPHOLIPID SYNTHASE"/>
    <property type="match status" value="1"/>
</dbReference>
<evidence type="ECO:0000256" key="6">
    <source>
        <dbReference type="PIRSR" id="PIRSR003085-1"/>
    </source>
</evidence>
<organism evidence="8 9">
    <name type="scientific">Roseivivax halodurans JCM 10272</name>
    <dbReference type="NCBI Taxonomy" id="1449350"/>
    <lineage>
        <taxon>Bacteria</taxon>
        <taxon>Pseudomonadati</taxon>
        <taxon>Pseudomonadota</taxon>
        <taxon>Alphaproteobacteria</taxon>
        <taxon>Rhodobacterales</taxon>
        <taxon>Roseobacteraceae</taxon>
        <taxon>Roseivivax</taxon>
    </lineage>
</organism>
<dbReference type="InterPro" id="IPR003333">
    <property type="entry name" value="CMAS"/>
</dbReference>
<dbReference type="GO" id="GO:0008610">
    <property type="term" value="P:lipid biosynthetic process"/>
    <property type="evidence" value="ECO:0007669"/>
    <property type="project" value="InterPro"/>
</dbReference>
<evidence type="ECO:0000256" key="1">
    <source>
        <dbReference type="ARBA" id="ARBA00010815"/>
    </source>
</evidence>
<keyword evidence="2" id="KW-0489">Methyltransferase</keyword>
<sequence>MWDTIVDRMLQRLVQDGELAVEWPDGRVTEYGQPEEFSAHVKITDASILRELCLSPVLALGEGYMDGRIEVAPDKLYDFVAMLVRNRERYKAMPGWVNAMQSFRNRIKHLWLKNTPVTARRNVAHHYDISDDLYRLFLDRDMQYSCAYFARPDMTLEEAQEAKKQHIAKKLMIEPGMRVLDIGCGWGGMALTLAKDYGAHVTGVTLSSNQKRTATERAEAAGLSDKTEFRLQDYRDVTETFDRIVSVGMLEHVGPPQFPVYFDKVAELLAPDGISLIHTIGNTCPPGPTSPWIMKYIFPGGYVPSLSDLAAPMENSGLWTTDIEILRGHYGPTLHHWRDRFEANVDKVRAMYDDRFVRMFRFYLVACETAFEEQRQGVFQLQMTRKQYAVPRTRNYLYRADESRQAAWPQAAQ</sequence>
<feature type="active site" evidence="6">
    <location>
        <position position="367"/>
    </location>
</feature>
<dbReference type="SUPFAM" id="SSF53335">
    <property type="entry name" value="S-adenosyl-L-methionine-dependent methyltransferases"/>
    <property type="match status" value="1"/>
</dbReference>